<dbReference type="InterPro" id="IPR036412">
    <property type="entry name" value="HAD-like_sf"/>
</dbReference>
<dbReference type="EMBL" id="QJKH01000001">
    <property type="protein sequence ID" value="PXX81682.1"/>
    <property type="molecule type" value="Genomic_DNA"/>
</dbReference>
<evidence type="ECO:0000313" key="7">
    <source>
        <dbReference type="Proteomes" id="UP000247612"/>
    </source>
</evidence>
<evidence type="ECO:0000256" key="4">
    <source>
        <dbReference type="ARBA" id="ARBA00022842"/>
    </source>
</evidence>
<comment type="similarity">
    <text evidence="2">Belongs to the HAD-like hydrolase superfamily. CbbY/CbbZ/Gph/YieH family.</text>
</comment>
<dbReference type="InterPro" id="IPR023198">
    <property type="entry name" value="PGP-like_dom2"/>
</dbReference>
<name>A0A318KYM4_9FIRM</name>
<keyword evidence="5" id="KW-0119">Carbohydrate metabolism</keyword>
<comment type="caution">
    <text evidence="6">The sequence shown here is derived from an EMBL/GenBank/DDBJ whole genome shotgun (WGS) entry which is preliminary data.</text>
</comment>
<dbReference type="SFLD" id="SFLDS00003">
    <property type="entry name" value="Haloacid_Dehalogenase"/>
    <property type="match status" value="1"/>
</dbReference>
<dbReference type="PANTHER" id="PTHR46193:SF18">
    <property type="entry name" value="HEXITOL PHOSPHATASE B"/>
    <property type="match status" value="1"/>
</dbReference>
<evidence type="ECO:0000256" key="2">
    <source>
        <dbReference type="ARBA" id="ARBA00006171"/>
    </source>
</evidence>
<dbReference type="SUPFAM" id="SSF56784">
    <property type="entry name" value="HAD-like"/>
    <property type="match status" value="1"/>
</dbReference>
<gene>
    <name evidence="6" type="ORF">DES51_101294</name>
</gene>
<dbReference type="RefSeq" id="WP_022936599.1">
    <property type="nucleotide sequence ID" value="NZ_CABKRQ010000001.1"/>
</dbReference>
<evidence type="ECO:0000256" key="5">
    <source>
        <dbReference type="ARBA" id="ARBA00023277"/>
    </source>
</evidence>
<accession>A0A318KYM4</accession>
<reference evidence="6 7" key="1">
    <citation type="submission" date="2018-05" db="EMBL/GenBank/DDBJ databases">
        <title>Genomic Encyclopedia of Type Strains, Phase IV (KMG-IV): sequencing the most valuable type-strain genomes for metagenomic binning, comparative biology and taxonomic classification.</title>
        <authorList>
            <person name="Goeker M."/>
        </authorList>
    </citation>
    <scope>NUCLEOTIDE SEQUENCE [LARGE SCALE GENOMIC DNA]</scope>
    <source>
        <strain evidence="6 7">JC118</strain>
    </source>
</reference>
<dbReference type="InterPro" id="IPR023214">
    <property type="entry name" value="HAD_sf"/>
</dbReference>
<keyword evidence="7" id="KW-1185">Reference proteome</keyword>
<proteinExistence type="inferred from homology"/>
<evidence type="ECO:0000256" key="3">
    <source>
        <dbReference type="ARBA" id="ARBA00022723"/>
    </source>
</evidence>
<dbReference type="Gene3D" id="1.10.150.240">
    <property type="entry name" value="Putative phosphatase, domain 2"/>
    <property type="match status" value="1"/>
</dbReference>
<dbReference type="PANTHER" id="PTHR46193">
    <property type="entry name" value="6-PHOSPHOGLUCONATE PHOSPHATASE"/>
    <property type="match status" value="1"/>
</dbReference>
<dbReference type="AlphaFoldDB" id="A0A318KYM4"/>
<keyword evidence="4" id="KW-0460">Magnesium</keyword>
<comment type="cofactor">
    <cofactor evidence="1">
        <name>Mg(2+)</name>
        <dbReference type="ChEBI" id="CHEBI:18420"/>
    </cofactor>
</comment>
<dbReference type="CDD" id="cd07505">
    <property type="entry name" value="HAD_BPGM-like"/>
    <property type="match status" value="1"/>
</dbReference>
<dbReference type="GeneID" id="94441691"/>
<dbReference type="InterPro" id="IPR041492">
    <property type="entry name" value="HAD_2"/>
</dbReference>
<dbReference type="SFLD" id="SFLDG01129">
    <property type="entry name" value="C1.5:_HAD__Beta-PGM__Phosphata"/>
    <property type="match status" value="1"/>
</dbReference>
<dbReference type="Pfam" id="PF13419">
    <property type="entry name" value="HAD_2"/>
    <property type="match status" value="1"/>
</dbReference>
<sequence length="217" mass="24921">MKPAVIFDFNGTMVFDGIYHEQAWKEFSKALRKEPFTDEEMQMMHGKPNVKIIEYLKPDVTFEEANKLSEAKEALYREIALQAGTQYHLVDGLEDFLNKLHDLNIPMNIASASILANINFFIDVFRLDRWFDPQKIVYDDNTYENKIAMFKKAAANIRCDIQDCYVFEDSITGIRCAHEAKAKGIIVITQSNTADFPGVIKTIEDYLAMDEICALLK</sequence>
<dbReference type="GO" id="GO:0003824">
    <property type="term" value="F:catalytic activity"/>
    <property type="evidence" value="ECO:0007669"/>
    <property type="project" value="UniProtKB-ARBA"/>
</dbReference>
<evidence type="ECO:0000313" key="6">
    <source>
        <dbReference type="EMBL" id="PXX81682.1"/>
    </source>
</evidence>
<organism evidence="6 7">
    <name type="scientific">Dielma fastidiosa</name>
    <dbReference type="NCBI Taxonomy" id="1034346"/>
    <lineage>
        <taxon>Bacteria</taxon>
        <taxon>Bacillati</taxon>
        <taxon>Bacillota</taxon>
        <taxon>Erysipelotrichia</taxon>
        <taxon>Erysipelotrichales</taxon>
        <taxon>Erysipelotrichaceae</taxon>
        <taxon>Dielma</taxon>
    </lineage>
</organism>
<dbReference type="OrthoDB" id="9797743at2"/>
<dbReference type="Proteomes" id="UP000247612">
    <property type="component" value="Unassembled WGS sequence"/>
</dbReference>
<dbReference type="STRING" id="1034346.GCA_000313565_00290"/>
<protein>
    <submittedName>
        <fullName evidence="6">Beta-phosphoglucomutase-like phosphatase (HAD superfamily)</fullName>
    </submittedName>
</protein>
<dbReference type="Gene3D" id="3.40.50.1000">
    <property type="entry name" value="HAD superfamily/HAD-like"/>
    <property type="match status" value="1"/>
</dbReference>
<dbReference type="GO" id="GO:0046872">
    <property type="term" value="F:metal ion binding"/>
    <property type="evidence" value="ECO:0007669"/>
    <property type="project" value="UniProtKB-KW"/>
</dbReference>
<dbReference type="InterPro" id="IPR051600">
    <property type="entry name" value="Beta-PGM-like"/>
</dbReference>
<keyword evidence="3" id="KW-0479">Metal-binding</keyword>
<evidence type="ECO:0000256" key="1">
    <source>
        <dbReference type="ARBA" id="ARBA00001946"/>
    </source>
</evidence>